<dbReference type="InterPro" id="IPR056835">
    <property type="entry name" value="ARM_TT21_5th"/>
</dbReference>
<dbReference type="InterPro" id="IPR019734">
    <property type="entry name" value="TPR_rpt"/>
</dbReference>
<evidence type="ECO:0000259" key="7">
    <source>
        <dbReference type="Pfam" id="PF25063"/>
    </source>
</evidence>
<dbReference type="PANTHER" id="PTHR14699:SF0">
    <property type="entry name" value="TETRATRICOPEPTIDE REPEAT PROTEIN 21 HOMOLOG"/>
    <property type="match status" value="1"/>
</dbReference>
<evidence type="ECO:0000256" key="3">
    <source>
        <dbReference type="ARBA" id="ARBA00022803"/>
    </source>
</evidence>
<proteinExistence type="inferred from homology"/>
<feature type="repeat" description="TPR" evidence="4">
    <location>
        <begin position="728"/>
        <end position="761"/>
    </location>
</feature>
<feature type="domain" description="Tetratricopeptide repeat protein 21A/21B second ARM" evidence="5">
    <location>
        <begin position="269"/>
        <end position="541"/>
    </location>
</feature>
<feature type="domain" description="Tetratricopeptide repeat protein 21A/21B fourth ARM" evidence="9">
    <location>
        <begin position="764"/>
        <end position="919"/>
    </location>
</feature>
<accession>A0ABD1DK63</accession>
<feature type="domain" description="Tetratricopeptide repeat protein 21A/21B C-terminal ARM" evidence="7">
    <location>
        <begin position="1105"/>
        <end position="1300"/>
    </location>
</feature>
<dbReference type="InterPro" id="IPR056833">
    <property type="entry name" value="ARM_TT21_N"/>
</dbReference>
<dbReference type="Gene3D" id="1.25.40.10">
    <property type="entry name" value="Tetratricopeptide repeat domain"/>
    <property type="match status" value="5"/>
</dbReference>
<dbReference type="Pfam" id="PF25062">
    <property type="entry name" value="ARM_TT21_N"/>
    <property type="match status" value="1"/>
</dbReference>
<dbReference type="Pfam" id="PF25058">
    <property type="entry name" value="ARM_TT21"/>
    <property type="match status" value="1"/>
</dbReference>
<organism evidence="10 11">
    <name type="scientific">Culex pipiens pipiens</name>
    <name type="common">Northern house mosquito</name>
    <dbReference type="NCBI Taxonomy" id="38569"/>
    <lineage>
        <taxon>Eukaryota</taxon>
        <taxon>Metazoa</taxon>
        <taxon>Ecdysozoa</taxon>
        <taxon>Arthropoda</taxon>
        <taxon>Hexapoda</taxon>
        <taxon>Insecta</taxon>
        <taxon>Pterygota</taxon>
        <taxon>Neoptera</taxon>
        <taxon>Endopterygota</taxon>
        <taxon>Diptera</taxon>
        <taxon>Nematocera</taxon>
        <taxon>Culicoidea</taxon>
        <taxon>Culicidae</taxon>
        <taxon>Culicinae</taxon>
        <taxon>Culicini</taxon>
        <taxon>Culex</taxon>
        <taxon>Culex</taxon>
    </lineage>
</organism>
<dbReference type="InterPro" id="IPR040364">
    <property type="entry name" value="TTC21A/TTC21B"/>
</dbReference>
<dbReference type="InterPro" id="IPR056836">
    <property type="entry name" value="ARM_TT21_4th"/>
</dbReference>
<sequence length="1305" mass="148824">MDEQDYKSIIIYYGREKLYRTMHRVVLEAMAKYTADTSFRYYNGMALVLEGVRLQEGIRELNQLQGDREFGMAVILSLMYAHKRCSVIDKEEIVQLDGKLKDERKRLTATSAYYSALFLFLTGKIDKAREYADKAMRLSPSSPEVLSLKGWCELYLNKHRSSFILDLFEKALEQGKQFDANIGQVRYHQLNNDYETAISVLNRLSVRYPELNIPLVEKMKCNLSNWNWDNAVETATRILNLEPTNLEALQLKILILIAKDGNFTGSVSALQYLFKAMEKIEPANGDLFMRTGQLFSRICGRNPAILAEAYLFAEKAHKLNPSNAEFLTELGYQTALQKKYKEATKLFKTASKIDDSSMYALCGLTLCQMMESGVSEQVSQQIEFLTEIQGDEKIPILLLMSSILYQTDHDKAVALLIEASEIQFKNLKTLSYGAEYLRQFNPDFLLELVKELLKHSPAEHNADIISVDALHPTLRQCSNILDSVVKACPGLVEASFLLAKVQFLSSEVGAAATTLQKILHDIDPTYSDAHLLIAQIHIQQKSYQRAAQSLEICLSHDFKVRENPMYHLLQGIVYKNQQRYEDGLKSFFTAMNICGLSSTGSANRSPSAKKMADRTTLGTADLLTLYLEIINTHVLMNQNSEALKLMQMVSSEFTSTTEEGRLTIATADFYMQQGNFNKAVELLKNIRPNQPYYVQAKTKMAQFYLVHKKDRLTYAQCFRELVANCPGPSSYLMLGDAYMSIQEPDDAIEAYKQAHKQNPRDSLLASKLGRAYVKTHQYKKAIAYYQEAIASPENYLLKLDLAELFLKLKQYSNAEQTLVDEIELSKGESGDISKLQTRTKQLLLLARIREKAGYLSSSLNTLKEARDNQYKIQKRMLVDQNSVLSEQNNMLARICVLMAEQSIAIRDNEQAIHHYKEALKITPNEIGLLAALARTYMQVNNMDQCQATCATILQNDPNNEAASVMMADLSFRRMDFENAAYHFSQLLISQPTYWTALARLIEVMRRSGTLHDVQPFLNRAEDECLRPDNEAGLNYCKGLQEWYNGNPNSALRFFNNCRRDPEWGQQAIYNMIEICLNPDGDLPNEGVIDIGADDLEIKDSRAMALRTAERLLENFHLLASRQKHSIDRALQDFTAIASQEEYKEHVGAVYGMASAYVILKQSQRAKNQLKRIAKNNWTFEEADYLEKSWLLLADLYMQASKFDMATDLLKRVLEHNKSCTKAYELCGLVSEKEQNYRNAAINYDLAWKCSAKSKPNVGYKLAFNYMKIKRYADAIDICQQVLKIHPDYPSIKKDILDKCRNNLKN</sequence>
<name>A0ABD1DK63_CULPP</name>
<dbReference type="Pfam" id="PF25063">
    <property type="entry name" value="ARM_TT21_C"/>
    <property type="match status" value="1"/>
</dbReference>
<evidence type="ECO:0000313" key="10">
    <source>
        <dbReference type="EMBL" id="KAL1399947.1"/>
    </source>
</evidence>
<evidence type="ECO:0000259" key="6">
    <source>
        <dbReference type="Pfam" id="PF25062"/>
    </source>
</evidence>
<dbReference type="SMART" id="SM00028">
    <property type="entry name" value="TPR"/>
    <property type="match status" value="11"/>
</dbReference>
<keyword evidence="3 4" id="KW-0802">TPR repeat</keyword>
<evidence type="ECO:0000256" key="4">
    <source>
        <dbReference type="PROSITE-ProRule" id="PRU00339"/>
    </source>
</evidence>
<dbReference type="FunFam" id="1.25.40.10:FF:000197">
    <property type="entry name" value="Tetratricopeptide repeat domain 21B"/>
    <property type="match status" value="1"/>
</dbReference>
<dbReference type="Pfam" id="PF25060">
    <property type="entry name" value="ARM_TT21_2nd"/>
    <property type="match status" value="1"/>
</dbReference>
<evidence type="ECO:0000259" key="8">
    <source>
        <dbReference type="Pfam" id="PF25064"/>
    </source>
</evidence>
<evidence type="ECO:0000259" key="5">
    <source>
        <dbReference type="Pfam" id="PF25060"/>
    </source>
</evidence>
<evidence type="ECO:0000313" key="11">
    <source>
        <dbReference type="Proteomes" id="UP001562425"/>
    </source>
</evidence>
<dbReference type="Pfam" id="PF25068">
    <property type="entry name" value="ARM_TT21_4th"/>
    <property type="match status" value="1"/>
</dbReference>
<dbReference type="EMBL" id="JBEHCU010005401">
    <property type="protein sequence ID" value="KAL1399947.1"/>
    <property type="molecule type" value="Genomic_DNA"/>
</dbReference>
<protein>
    <recommendedName>
        <fullName evidence="12">Tetratricopeptide repeat protein 21B</fullName>
    </recommendedName>
</protein>
<dbReference type="Proteomes" id="UP001562425">
    <property type="component" value="Unassembled WGS sequence"/>
</dbReference>
<dbReference type="Pfam" id="PF25064">
    <property type="entry name" value="ARM_TT21_5th"/>
    <property type="match status" value="1"/>
</dbReference>
<evidence type="ECO:0000256" key="2">
    <source>
        <dbReference type="ARBA" id="ARBA00022737"/>
    </source>
</evidence>
<evidence type="ECO:0000256" key="1">
    <source>
        <dbReference type="ARBA" id="ARBA00010935"/>
    </source>
</evidence>
<dbReference type="PANTHER" id="PTHR14699">
    <property type="entry name" value="STI2 PROTEIN-RELATED"/>
    <property type="match status" value="1"/>
</dbReference>
<dbReference type="InterPro" id="IPR056832">
    <property type="entry name" value="ARM_TT21_2nd"/>
</dbReference>
<dbReference type="InterPro" id="IPR011990">
    <property type="entry name" value="TPR-like_helical_dom_sf"/>
</dbReference>
<comment type="similarity">
    <text evidence="1">Belongs to the TTC21 family.</text>
</comment>
<reference evidence="10 11" key="1">
    <citation type="submission" date="2024-05" db="EMBL/GenBank/DDBJ databases">
        <title>Culex pipiens pipiens assembly and annotation.</title>
        <authorList>
            <person name="Alout H."/>
            <person name="Durand T."/>
        </authorList>
    </citation>
    <scope>NUCLEOTIDE SEQUENCE [LARGE SCALE GENOMIC DNA]</scope>
    <source>
        <strain evidence="10">HA-2024</strain>
        <tissue evidence="10">Whole body</tissue>
    </source>
</reference>
<feature type="domain" description="Tetratricopeptide repeat protein 21A/21B N-terminal ARM repeat" evidence="6">
    <location>
        <begin position="10"/>
        <end position="232"/>
    </location>
</feature>
<feature type="repeat" description="TPR" evidence="4">
    <location>
        <begin position="1255"/>
        <end position="1288"/>
    </location>
</feature>
<feature type="repeat" description="TPR" evidence="4">
    <location>
        <begin position="762"/>
        <end position="795"/>
    </location>
</feature>
<dbReference type="FunFam" id="1.25.40.10:FF:000377">
    <property type="entry name" value="Tetratricopeptide repeat domain 21B"/>
    <property type="match status" value="1"/>
</dbReference>
<feature type="domain" description="Tetratricopeptide repeat protein 21A/21B fifth ARM repeats" evidence="8">
    <location>
        <begin position="960"/>
        <end position="1076"/>
    </location>
</feature>
<evidence type="ECO:0000259" key="9">
    <source>
        <dbReference type="Pfam" id="PF25068"/>
    </source>
</evidence>
<feature type="repeat" description="TPR" evidence="4">
    <location>
        <begin position="892"/>
        <end position="925"/>
    </location>
</feature>
<evidence type="ECO:0008006" key="12">
    <source>
        <dbReference type="Google" id="ProtNLM"/>
    </source>
</evidence>
<dbReference type="Pfam" id="PF13181">
    <property type="entry name" value="TPR_8"/>
    <property type="match status" value="1"/>
</dbReference>
<dbReference type="SUPFAM" id="SSF48452">
    <property type="entry name" value="TPR-like"/>
    <property type="match status" value="5"/>
</dbReference>
<keyword evidence="11" id="KW-1185">Reference proteome</keyword>
<keyword evidence="2" id="KW-0677">Repeat</keyword>
<comment type="caution">
    <text evidence="10">The sequence shown here is derived from an EMBL/GenBank/DDBJ whole genome shotgun (WGS) entry which is preliminary data.</text>
</comment>
<gene>
    <name evidence="10" type="ORF">pipiens_007826</name>
</gene>
<dbReference type="PROSITE" id="PS50005">
    <property type="entry name" value="TPR"/>
    <property type="match status" value="4"/>
</dbReference>
<dbReference type="InterPro" id="IPR056834">
    <property type="entry name" value="ARM_TT21_C"/>
</dbReference>